<reference evidence="8 9" key="1">
    <citation type="submission" date="2016-02" db="EMBL/GenBank/DDBJ databases">
        <title>Genome analysis of coral dinoflagellate symbionts highlights evolutionary adaptations to a symbiotic lifestyle.</title>
        <authorList>
            <person name="Aranda M."/>
            <person name="Li Y."/>
            <person name="Liew Y.J."/>
            <person name="Baumgarten S."/>
            <person name="Simakov O."/>
            <person name="Wilson M."/>
            <person name="Piel J."/>
            <person name="Ashoor H."/>
            <person name="Bougouffa S."/>
            <person name="Bajic V.B."/>
            <person name="Ryu T."/>
            <person name="Ravasi T."/>
            <person name="Bayer T."/>
            <person name="Micklem G."/>
            <person name="Kim H."/>
            <person name="Bhak J."/>
            <person name="Lajeunesse T.C."/>
            <person name="Voolstra C.R."/>
        </authorList>
    </citation>
    <scope>NUCLEOTIDE SEQUENCE [LARGE SCALE GENOMIC DNA]</scope>
    <source>
        <strain evidence="8 9">CCMP2467</strain>
    </source>
</reference>
<comment type="subcellular location">
    <subcellularLocation>
        <location evidence="2">Chromosome</location>
    </subcellularLocation>
    <subcellularLocation>
        <location evidence="1">Nucleus</location>
    </subcellularLocation>
</comment>
<organism evidence="8 9">
    <name type="scientific">Symbiodinium microadriaticum</name>
    <name type="common">Dinoflagellate</name>
    <name type="synonym">Zooxanthella microadriatica</name>
    <dbReference type="NCBI Taxonomy" id="2951"/>
    <lineage>
        <taxon>Eukaryota</taxon>
        <taxon>Sar</taxon>
        <taxon>Alveolata</taxon>
        <taxon>Dinophyceae</taxon>
        <taxon>Suessiales</taxon>
        <taxon>Symbiodiniaceae</taxon>
        <taxon>Symbiodinium</taxon>
    </lineage>
</organism>
<dbReference type="OrthoDB" id="308383at2759"/>
<dbReference type="Proteomes" id="UP000186817">
    <property type="component" value="Unassembled WGS sequence"/>
</dbReference>
<keyword evidence="3" id="KW-0158">Chromosome</keyword>
<dbReference type="InterPro" id="IPR046341">
    <property type="entry name" value="SET_dom_sf"/>
</dbReference>
<gene>
    <name evidence="8" type="primary">Nsd1</name>
    <name evidence="8" type="ORF">AK812_SmicGene32862</name>
</gene>
<evidence type="ECO:0000313" key="9">
    <source>
        <dbReference type="Proteomes" id="UP000186817"/>
    </source>
</evidence>
<dbReference type="PROSITE" id="PS50280">
    <property type="entry name" value="SET"/>
    <property type="match status" value="1"/>
</dbReference>
<dbReference type="InterPro" id="IPR003616">
    <property type="entry name" value="Post-SET_dom"/>
</dbReference>
<dbReference type="SMART" id="SM00317">
    <property type="entry name" value="SET"/>
    <property type="match status" value="1"/>
</dbReference>
<evidence type="ECO:0000256" key="5">
    <source>
        <dbReference type="ARBA" id="ARBA00022679"/>
    </source>
</evidence>
<dbReference type="PROSITE" id="PS50868">
    <property type="entry name" value="POST_SET"/>
    <property type="match status" value="1"/>
</dbReference>
<evidence type="ECO:0000256" key="6">
    <source>
        <dbReference type="ARBA" id="ARBA00022691"/>
    </source>
</evidence>
<evidence type="ECO:0000256" key="4">
    <source>
        <dbReference type="ARBA" id="ARBA00022603"/>
    </source>
</evidence>
<sequence length="407" mass="45005">MGIWCKKQGACRPFAACIKKRLHKRRPPLSRPGEDPAPEVPDLPPYERLWHNRCRREVLLAPEPSQSLGACACTGCCKLESCLNAVMLVECGPHCCGVEEADCENRQFSRAQLGDYEDLAEVFWTGPLKGFGLRARRTIPNGHFVAEYVGDIVSQERISNWQYVMSLPHGLAIDASKAGGPARFINHSCEPNCVAQRWQVAGRYRVGVFAAREIQAEEEITFSYSNLRGQSSSSDACHCGSPLCSGRIWQPPRKAPKKTAKVKAADTASCKPTKKRRQRGGTCDLAPPGNSKASEAADVENDAEAQQVEDCNQEATSRIAEDARQTQVGIPVGKTVEAHWEQHDWEFSEKFCEAFFSKAAWQYSPKEARQMLEQQQLPCGRELAAASALGLYLPSALLSAREPPQCR</sequence>
<dbReference type="InterPro" id="IPR006560">
    <property type="entry name" value="AWS_dom"/>
</dbReference>
<dbReference type="GO" id="GO:0005634">
    <property type="term" value="C:nucleus"/>
    <property type="evidence" value="ECO:0007669"/>
    <property type="project" value="UniProtKB-SubCell"/>
</dbReference>
<dbReference type="PANTHER" id="PTHR22884">
    <property type="entry name" value="SET DOMAIN PROTEINS"/>
    <property type="match status" value="1"/>
</dbReference>
<keyword evidence="5 8" id="KW-0808">Transferase</keyword>
<evidence type="ECO:0000256" key="1">
    <source>
        <dbReference type="ARBA" id="ARBA00004123"/>
    </source>
</evidence>
<dbReference type="InterPro" id="IPR050777">
    <property type="entry name" value="SET2_Histone-Lys_MeTrsfase"/>
</dbReference>
<evidence type="ECO:0000256" key="3">
    <source>
        <dbReference type="ARBA" id="ARBA00022454"/>
    </source>
</evidence>
<dbReference type="GO" id="GO:0032259">
    <property type="term" value="P:methylation"/>
    <property type="evidence" value="ECO:0007669"/>
    <property type="project" value="UniProtKB-KW"/>
</dbReference>
<accession>A0A1Q9CT14</accession>
<protein>
    <submittedName>
        <fullName evidence="8">Histone-lysine N-methyltransferase, H3 lysine-36 and H4 lysine-20 specific</fullName>
    </submittedName>
</protein>
<keyword evidence="9" id="KW-1185">Reference proteome</keyword>
<name>A0A1Q9CT14_SYMMI</name>
<comment type="caution">
    <text evidence="8">The sequence shown here is derived from an EMBL/GenBank/DDBJ whole genome shotgun (WGS) entry which is preliminary data.</text>
</comment>
<keyword evidence="7" id="KW-0539">Nucleus</keyword>
<dbReference type="Gene3D" id="2.170.270.10">
    <property type="entry name" value="SET domain"/>
    <property type="match status" value="1"/>
</dbReference>
<dbReference type="SUPFAM" id="SSF82199">
    <property type="entry name" value="SET domain"/>
    <property type="match status" value="1"/>
</dbReference>
<dbReference type="Pfam" id="PF00856">
    <property type="entry name" value="SET"/>
    <property type="match status" value="1"/>
</dbReference>
<dbReference type="AlphaFoldDB" id="A0A1Q9CT14"/>
<keyword evidence="6" id="KW-0949">S-adenosyl-L-methionine</keyword>
<dbReference type="GO" id="GO:0005694">
    <property type="term" value="C:chromosome"/>
    <property type="evidence" value="ECO:0007669"/>
    <property type="project" value="UniProtKB-SubCell"/>
</dbReference>
<dbReference type="PROSITE" id="PS51215">
    <property type="entry name" value="AWS"/>
    <property type="match status" value="1"/>
</dbReference>
<evidence type="ECO:0000256" key="7">
    <source>
        <dbReference type="ARBA" id="ARBA00023242"/>
    </source>
</evidence>
<dbReference type="InterPro" id="IPR001214">
    <property type="entry name" value="SET_dom"/>
</dbReference>
<keyword evidence="4 8" id="KW-0489">Methyltransferase</keyword>
<evidence type="ECO:0000313" key="8">
    <source>
        <dbReference type="EMBL" id="OLP86076.1"/>
    </source>
</evidence>
<proteinExistence type="predicted"/>
<dbReference type="EMBL" id="LSRX01000937">
    <property type="protein sequence ID" value="OLP86076.1"/>
    <property type="molecule type" value="Genomic_DNA"/>
</dbReference>
<dbReference type="GO" id="GO:0042054">
    <property type="term" value="F:histone methyltransferase activity"/>
    <property type="evidence" value="ECO:0007669"/>
    <property type="project" value="InterPro"/>
</dbReference>
<evidence type="ECO:0000256" key="2">
    <source>
        <dbReference type="ARBA" id="ARBA00004286"/>
    </source>
</evidence>